<sequence>MPSQLTRVVFRRMLADKPVFYRGCVLRAVRPRVPIQPSIVTAQCSQQRTFLDMFKPQRKVRSAELPPGIDKMGELAELQRVSARLPPPDEVSRALNNFFARKDFTAEDHHIRLAHNAVRYLQTHLQEDQQPWLSDSTIRTIMTRLERRPQTGGSEHLAFARYLHNDVVVQPELGVTDDMKKSTSQEVQKQYSIYLSQYLRVLTLYGASVEAREIAVANFSGPAASIETLKAITSAWTQVLRGFTREDNEEELTLTAAMMEELSIPFVHRMQNVLVAYFASKNNLNQAKYWYEKPVSGVRDPNDTEPHGNAYAAILKACAVTGDLEFGHQVVASLLKSTPNKAAWDAIFVWSAALGKGVDEADRMMNVMVRKDEEARQQDPSHPVVRPDIETINALVEFAISKQDSYSAERYISLGEKRGILPNQKTYMMQVQYRLSVKDIDGARTAYFGLQGAKDEKSVEVINALIRAMCHAKQHHFDDIMAIVDDIHESRARLDPETITAVAILHLRRGEMRDAIDLLQVHAHQYSPSQRAVIRQQLLAFLLDRTNSTADAWDTYQILRQMFPETTREDRMQAMNEFFARQRPDMACHVFFHMRNSTHETICADREVYIAAFTGFARNADAESLELAHNQLKLDLNVDLDTQLRNSLMLAYAGTGNNRRALEYWSDIVASKEGPTYNSIAIAFRSCEGMPWGDQHAKPIWQRLKQMDIDIDKQIFTAYLGAIARNQLHDEAVSMLETVEEEYGFRPDFYVLSNWFNATTNIERQGKVEAWIKEYYPEVWTELEKVGYTVTMDGFGYRQYNINRDLDP</sequence>
<dbReference type="Gene3D" id="1.25.40.10">
    <property type="entry name" value="Tetratricopeptide repeat domain"/>
    <property type="match status" value="2"/>
</dbReference>
<dbReference type="EMBL" id="ML978083">
    <property type="protein sequence ID" value="KAF2008524.1"/>
    <property type="molecule type" value="Genomic_DNA"/>
</dbReference>
<dbReference type="PANTHER" id="PTHR46862:SF5">
    <property type="entry name" value="OS02G0170000 PROTEIN"/>
    <property type="match status" value="1"/>
</dbReference>
<reference evidence="1" key="1">
    <citation type="journal article" date="2020" name="Stud. Mycol.">
        <title>101 Dothideomycetes genomes: a test case for predicting lifestyles and emergence of pathogens.</title>
        <authorList>
            <person name="Haridas S."/>
            <person name="Albert R."/>
            <person name="Binder M."/>
            <person name="Bloem J."/>
            <person name="Labutti K."/>
            <person name="Salamov A."/>
            <person name="Andreopoulos B."/>
            <person name="Baker S."/>
            <person name="Barry K."/>
            <person name="Bills G."/>
            <person name="Bluhm B."/>
            <person name="Cannon C."/>
            <person name="Castanera R."/>
            <person name="Culley D."/>
            <person name="Daum C."/>
            <person name="Ezra D."/>
            <person name="Gonzalez J."/>
            <person name="Henrissat B."/>
            <person name="Kuo A."/>
            <person name="Liang C."/>
            <person name="Lipzen A."/>
            <person name="Lutzoni F."/>
            <person name="Magnuson J."/>
            <person name="Mondo S."/>
            <person name="Nolan M."/>
            <person name="Ohm R."/>
            <person name="Pangilinan J."/>
            <person name="Park H.-J."/>
            <person name="Ramirez L."/>
            <person name="Alfaro M."/>
            <person name="Sun H."/>
            <person name="Tritt A."/>
            <person name="Yoshinaga Y."/>
            <person name="Zwiers L.-H."/>
            <person name="Turgeon B."/>
            <person name="Goodwin S."/>
            <person name="Spatafora J."/>
            <person name="Crous P."/>
            <person name="Grigoriev I."/>
        </authorList>
    </citation>
    <scope>NUCLEOTIDE SEQUENCE</scope>
    <source>
        <strain evidence="1">CBS 175.79</strain>
    </source>
</reference>
<dbReference type="InterPro" id="IPR011990">
    <property type="entry name" value="TPR-like_helical_dom_sf"/>
</dbReference>
<dbReference type="GeneID" id="54288825"/>
<proteinExistence type="predicted"/>
<evidence type="ECO:0000313" key="2">
    <source>
        <dbReference type="Proteomes" id="UP000799778"/>
    </source>
</evidence>
<evidence type="ECO:0000313" key="1">
    <source>
        <dbReference type="EMBL" id="KAF2008524.1"/>
    </source>
</evidence>
<name>A0A6A5X6W4_9PLEO</name>
<dbReference type="Proteomes" id="UP000799778">
    <property type="component" value="Unassembled WGS sequence"/>
</dbReference>
<dbReference type="RefSeq" id="XP_033376863.1">
    <property type="nucleotide sequence ID" value="XM_033531428.1"/>
</dbReference>
<evidence type="ECO:0008006" key="3">
    <source>
        <dbReference type="Google" id="ProtNLM"/>
    </source>
</evidence>
<dbReference type="OrthoDB" id="185373at2759"/>
<protein>
    <recommendedName>
        <fullName evidence="3">Complex I intermediate-associated protein-like protein 84</fullName>
    </recommendedName>
</protein>
<keyword evidence="2" id="KW-1185">Reference proteome</keyword>
<organism evidence="1 2">
    <name type="scientific">Aaosphaeria arxii CBS 175.79</name>
    <dbReference type="NCBI Taxonomy" id="1450172"/>
    <lineage>
        <taxon>Eukaryota</taxon>
        <taxon>Fungi</taxon>
        <taxon>Dikarya</taxon>
        <taxon>Ascomycota</taxon>
        <taxon>Pezizomycotina</taxon>
        <taxon>Dothideomycetes</taxon>
        <taxon>Pleosporomycetidae</taxon>
        <taxon>Pleosporales</taxon>
        <taxon>Pleosporales incertae sedis</taxon>
        <taxon>Aaosphaeria</taxon>
    </lineage>
</organism>
<dbReference type="AlphaFoldDB" id="A0A6A5X6W4"/>
<dbReference type="PANTHER" id="PTHR46862">
    <property type="entry name" value="OS07G0661900 PROTEIN"/>
    <property type="match status" value="1"/>
</dbReference>
<gene>
    <name evidence="1" type="ORF">BU24DRAFT_456296</name>
</gene>
<accession>A0A6A5X6W4</accession>